<proteinExistence type="predicted"/>
<comment type="caution">
    <text evidence="4">The sequence shown here is derived from an EMBL/GenBank/DDBJ whole genome shotgun (WGS) entry which is preliminary data.</text>
</comment>
<evidence type="ECO:0000256" key="2">
    <source>
        <dbReference type="ARBA" id="ARBA00022741"/>
    </source>
</evidence>
<evidence type="ECO:0000313" key="5">
    <source>
        <dbReference type="Proteomes" id="UP001591681"/>
    </source>
</evidence>
<organism evidence="4 5">
    <name type="scientific">Coilia grayii</name>
    <name type="common">Gray's grenadier anchovy</name>
    <dbReference type="NCBI Taxonomy" id="363190"/>
    <lineage>
        <taxon>Eukaryota</taxon>
        <taxon>Metazoa</taxon>
        <taxon>Chordata</taxon>
        <taxon>Craniata</taxon>
        <taxon>Vertebrata</taxon>
        <taxon>Euteleostomi</taxon>
        <taxon>Actinopterygii</taxon>
        <taxon>Neopterygii</taxon>
        <taxon>Teleostei</taxon>
        <taxon>Clupei</taxon>
        <taxon>Clupeiformes</taxon>
        <taxon>Clupeoidei</taxon>
        <taxon>Engraulidae</taxon>
        <taxon>Coilinae</taxon>
        <taxon>Coilia</taxon>
    </lineage>
</organism>
<keyword evidence="2" id="KW-0547">Nucleotide-binding</keyword>
<evidence type="ECO:0008006" key="6">
    <source>
        <dbReference type="Google" id="ProtNLM"/>
    </source>
</evidence>
<dbReference type="SUPFAM" id="SSF47391">
    <property type="entry name" value="Dimerization-anchoring domain of cAMP-dependent PK regulatory subunit"/>
    <property type="match status" value="1"/>
</dbReference>
<dbReference type="Pfam" id="PF00406">
    <property type="entry name" value="ADK"/>
    <property type="match status" value="1"/>
</dbReference>
<dbReference type="GO" id="GO:0016301">
    <property type="term" value="F:kinase activity"/>
    <property type="evidence" value="ECO:0007669"/>
    <property type="project" value="UniProtKB-KW"/>
</dbReference>
<reference evidence="4 5" key="1">
    <citation type="submission" date="2024-09" db="EMBL/GenBank/DDBJ databases">
        <title>A chromosome-level genome assembly of Gray's grenadier anchovy, Coilia grayii.</title>
        <authorList>
            <person name="Fu Z."/>
        </authorList>
    </citation>
    <scope>NUCLEOTIDE SEQUENCE [LARGE SCALE GENOMIC DNA]</scope>
    <source>
        <strain evidence="4">G4</strain>
        <tissue evidence="4">Muscle</tissue>
    </source>
</reference>
<dbReference type="Proteomes" id="UP001591681">
    <property type="component" value="Unassembled WGS sequence"/>
</dbReference>
<dbReference type="Gene3D" id="1.20.890.10">
    <property type="entry name" value="cAMP-dependent protein kinase regulatory subunit, dimerization-anchoring domain"/>
    <property type="match status" value="1"/>
</dbReference>
<sequence length="315" mass="36115">MDATAKPLRIPPEMTIYAEKHDIFDMLQCMVRNLVVDKPEDPIQYLIGMLKKGNFEGKSAECVGTFIPAKALCERTQAIHITVDHILKEDPDFSGAPQQYQERGETIPHDLWIRMIQQRLSRIDCVRRGWVLEGMPRTREEALCLQEAGIAPDHVDVYHVAFMRPEAEEVLRRLQPPKELLTEELVARRLQQYHNHAHALLRTYAPRLRYVNADQPHVDVCARVLTFVLARQRSSAPHTPRILLFGPPGSGKSLQAQLLAKKYNIVDMPDSMVFQILTARLSRLDCTTRGWVVHGFPRDVEQAEKLQESSYIPSR</sequence>
<accession>A0ABD1JYU7</accession>
<protein>
    <recommendedName>
        <fullName evidence="6">Nucleoside-diphosphate kinase</fullName>
    </recommendedName>
</protein>
<keyword evidence="1" id="KW-0808">Transferase</keyword>
<keyword evidence="5" id="KW-1185">Reference proteome</keyword>
<evidence type="ECO:0000256" key="3">
    <source>
        <dbReference type="ARBA" id="ARBA00022777"/>
    </source>
</evidence>
<evidence type="ECO:0000313" key="4">
    <source>
        <dbReference type="EMBL" id="KAL2092003.1"/>
    </source>
</evidence>
<dbReference type="EMBL" id="JBHFQA010000010">
    <property type="protein sequence ID" value="KAL2092003.1"/>
    <property type="molecule type" value="Genomic_DNA"/>
</dbReference>
<evidence type="ECO:0000256" key="1">
    <source>
        <dbReference type="ARBA" id="ARBA00022679"/>
    </source>
</evidence>
<gene>
    <name evidence="4" type="ORF">ACEWY4_011801</name>
</gene>
<dbReference type="GO" id="GO:0000166">
    <property type="term" value="F:nucleotide binding"/>
    <property type="evidence" value="ECO:0007669"/>
    <property type="project" value="UniProtKB-KW"/>
</dbReference>
<dbReference type="CDD" id="cd22979">
    <property type="entry name" value="DD_AK8"/>
    <property type="match status" value="1"/>
</dbReference>
<dbReference type="Gene3D" id="3.40.50.300">
    <property type="entry name" value="P-loop containing nucleotide triphosphate hydrolases"/>
    <property type="match status" value="3"/>
</dbReference>
<name>A0ABD1JYU7_9TELE</name>
<dbReference type="AlphaFoldDB" id="A0ABD1JYU7"/>
<keyword evidence="3" id="KW-0418">Kinase</keyword>
<dbReference type="InterPro" id="IPR027417">
    <property type="entry name" value="P-loop_NTPase"/>
</dbReference>
<dbReference type="PANTHER" id="PTHR23359">
    <property type="entry name" value="NUCLEOTIDE KINASE"/>
    <property type="match status" value="1"/>
</dbReference>
<dbReference type="InterPro" id="IPR000850">
    <property type="entry name" value="Adenylat/UMP-CMP_kin"/>
</dbReference>
<dbReference type="SUPFAM" id="SSF52540">
    <property type="entry name" value="P-loop containing nucleoside triphosphate hydrolases"/>
    <property type="match status" value="2"/>
</dbReference>